<comment type="caution">
    <text evidence="2">The sequence shown here is derived from an EMBL/GenBank/DDBJ whole genome shotgun (WGS) entry which is preliminary data.</text>
</comment>
<gene>
    <name evidence="2" type="ORF">JBS370_LOCUS36756</name>
</gene>
<feature type="region of interest" description="Disordered" evidence="1">
    <location>
        <begin position="13"/>
        <end position="51"/>
    </location>
</feature>
<organism evidence="2 3">
    <name type="scientific">Rotaria sordida</name>
    <dbReference type="NCBI Taxonomy" id="392033"/>
    <lineage>
        <taxon>Eukaryota</taxon>
        <taxon>Metazoa</taxon>
        <taxon>Spiralia</taxon>
        <taxon>Gnathifera</taxon>
        <taxon>Rotifera</taxon>
        <taxon>Eurotatoria</taxon>
        <taxon>Bdelloidea</taxon>
        <taxon>Philodinida</taxon>
        <taxon>Philodinidae</taxon>
        <taxon>Rotaria</taxon>
    </lineage>
</organism>
<feature type="compositionally biased region" description="Basic residues" evidence="1">
    <location>
        <begin position="35"/>
        <end position="48"/>
    </location>
</feature>
<accession>A0A820BUK1</accession>
<evidence type="ECO:0000313" key="3">
    <source>
        <dbReference type="Proteomes" id="UP000663836"/>
    </source>
</evidence>
<name>A0A820BUK1_9BILA</name>
<evidence type="ECO:0000313" key="2">
    <source>
        <dbReference type="EMBL" id="CAF4205970.1"/>
    </source>
</evidence>
<evidence type="ECO:0000256" key="1">
    <source>
        <dbReference type="SAM" id="MobiDB-lite"/>
    </source>
</evidence>
<dbReference type="EMBL" id="CAJOBD010015146">
    <property type="protein sequence ID" value="CAF4205970.1"/>
    <property type="molecule type" value="Genomic_DNA"/>
</dbReference>
<dbReference type="AlphaFoldDB" id="A0A820BUK1"/>
<proteinExistence type="predicted"/>
<protein>
    <submittedName>
        <fullName evidence="2">Uncharacterized protein</fullName>
    </submittedName>
</protein>
<dbReference type="Proteomes" id="UP000663836">
    <property type="component" value="Unassembled WGS sequence"/>
</dbReference>
<feature type="compositionally biased region" description="Polar residues" evidence="1">
    <location>
        <begin position="13"/>
        <end position="25"/>
    </location>
</feature>
<sequence>MPITTRAAALRSQANGDLNHSQDQATSTPTSTVKTTRKCSSRQKHKPAHVQPMISCAKSEIYSPSQQKATTFDVASAPEVIHRSDHEDVIFNQHLHRQYWLNQHYHMFQFLQQQQKLITILSHH</sequence>
<reference evidence="2" key="1">
    <citation type="submission" date="2021-02" db="EMBL/GenBank/DDBJ databases">
        <authorList>
            <person name="Nowell W R."/>
        </authorList>
    </citation>
    <scope>NUCLEOTIDE SEQUENCE</scope>
</reference>